<dbReference type="AlphaFoldDB" id="A0A840BYQ8"/>
<accession>A0A840BYQ8</accession>
<proteinExistence type="predicted"/>
<dbReference type="EMBL" id="JACIEN010000004">
    <property type="protein sequence ID" value="MBB4018274.1"/>
    <property type="molecule type" value="Genomic_DNA"/>
</dbReference>
<reference evidence="1 2" key="1">
    <citation type="submission" date="2020-08" db="EMBL/GenBank/DDBJ databases">
        <title>Genomic Encyclopedia of Type Strains, Phase IV (KMG-IV): sequencing the most valuable type-strain genomes for metagenomic binning, comparative biology and taxonomic classification.</title>
        <authorList>
            <person name="Goeker M."/>
        </authorList>
    </citation>
    <scope>NUCLEOTIDE SEQUENCE [LARGE SCALE GENOMIC DNA]</scope>
    <source>
        <strain evidence="1 2">DSM 103737</strain>
    </source>
</reference>
<organism evidence="1 2">
    <name type="scientific">Chelatococcus caeni</name>
    <dbReference type="NCBI Taxonomy" id="1348468"/>
    <lineage>
        <taxon>Bacteria</taxon>
        <taxon>Pseudomonadati</taxon>
        <taxon>Pseudomonadota</taxon>
        <taxon>Alphaproteobacteria</taxon>
        <taxon>Hyphomicrobiales</taxon>
        <taxon>Chelatococcaceae</taxon>
        <taxon>Chelatococcus</taxon>
    </lineage>
</organism>
<dbReference type="Proteomes" id="UP000577362">
    <property type="component" value="Unassembled WGS sequence"/>
</dbReference>
<name>A0A840BYQ8_9HYPH</name>
<evidence type="ECO:0000313" key="1">
    <source>
        <dbReference type="EMBL" id="MBB4018274.1"/>
    </source>
</evidence>
<comment type="caution">
    <text evidence="1">The sequence shown here is derived from an EMBL/GenBank/DDBJ whole genome shotgun (WGS) entry which is preliminary data.</text>
</comment>
<keyword evidence="2" id="KW-1185">Reference proteome</keyword>
<protein>
    <submittedName>
        <fullName evidence="1">Uncharacterized protein</fullName>
    </submittedName>
</protein>
<evidence type="ECO:0000313" key="2">
    <source>
        <dbReference type="Proteomes" id="UP000577362"/>
    </source>
</evidence>
<gene>
    <name evidence="1" type="ORF">GGR16_003321</name>
</gene>
<sequence length="77" mass="8535">MAAMTGVIRVCQEGRFRLYMADGRSELFILSRRAPLEPQDLEELARRKASVTVRCEDAPGRAARLAEDVTAAGTARR</sequence>
<dbReference type="RefSeq" id="WP_019400833.1">
    <property type="nucleotide sequence ID" value="NZ_JACIEN010000004.1"/>
</dbReference>